<dbReference type="Pfam" id="PF04276">
    <property type="entry name" value="DUF443"/>
    <property type="match status" value="1"/>
</dbReference>
<proteinExistence type="predicted"/>
<organism evidence="2">
    <name type="scientific">Staphylococcus aureus</name>
    <dbReference type="NCBI Taxonomy" id="1280"/>
    <lineage>
        <taxon>Bacteria</taxon>
        <taxon>Bacillati</taxon>
        <taxon>Bacillota</taxon>
        <taxon>Bacilli</taxon>
        <taxon>Bacillales</taxon>
        <taxon>Staphylococcaceae</taxon>
        <taxon>Staphylococcus</taxon>
    </lineage>
</organism>
<keyword evidence="1" id="KW-1133">Transmembrane helix</keyword>
<feature type="transmembrane region" description="Helical" evidence="1">
    <location>
        <begin position="74"/>
        <end position="92"/>
    </location>
</feature>
<dbReference type="InterPro" id="IPR005915">
    <property type="entry name" value="Tandem_5TM"/>
</dbReference>
<keyword evidence="1" id="KW-0812">Transmembrane</keyword>
<evidence type="ECO:0000256" key="1">
    <source>
        <dbReference type="SAM" id="Phobius"/>
    </source>
</evidence>
<feature type="transmembrane region" description="Helical" evidence="1">
    <location>
        <begin position="104"/>
        <end position="121"/>
    </location>
</feature>
<protein>
    <submittedName>
        <fullName evidence="2">DUF443 family protein</fullName>
    </submittedName>
</protein>
<dbReference type="EMBL" id="WFIJ01000004">
    <property type="protein sequence ID" value="MUG83008.1"/>
    <property type="molecule type" value="Genomic_DNA"/>
</dbReference>
<accession>A0A6A9GRX4</accession>
<dbReference type="AlphaFoldDB" id="A0A6A9GRX4"/>
<comment type="caution">
    <text evidence="2">The sequence shown here is derived from an EMBL/GenBank/DDBJ whole genome shotgun (WGS) entry which is preliminary data.</text>
</comment>
<keyword evidence="1" id="KW-0472">Membrane</keyword>
<reference evidence="2" key="1">
    <citation type="journal article" date="2019" name="Int. J. Infect. Dis.">
        <title>Characterization of a community-acquired methicillin-resistant sequence type 338 Staphylococcus aureus strain containing a staphylococcal cassette chromosome mec type VT.</title>
        <authorList>
            <person name="Chen Y."/>
            <person name="Hong J."/>
            <person name="Chen Y."/>
            <person name="Wang H."/>
            <person name="Yu Y."/>
            <person name="Qu T."/>
        </authorList>
    </citation>
    <scope>NUCLEOTIDE SEQUENCE</scope>
    <source>
        <strain evidence="2">LQ41</strain>
    </source>
</reference>
<feature type="transmembrane region" description="Helical" evidence="1">
    <location>
        <begin position="28"/>
        <end position="49"/>
    </location>
</feature>
<evidence type="ECO:0000313" key="2">
    <source>
        <dbReference type="EMBL" id="MUG83008.1"/>
    </source>
</evidence>
<dbReference type="RefSeq" id="WP_117207830.1">
    <property type="nucleotide sequence ID" value="NZ_BDZA01000004.1"/>
</dbReference>
<dbReference type="NCBIfam" id="TIGR01218">
    <property type="entry name" value="Gpos_tandem_5TM"/>
    <property type="match status" value="1"/>
</dbReference>
<gene>
    <name evidence="2" type="ORF">GAY51_04800</name>
</gene>
<feature type="transmembrane region" description="Helical" evidence="1">
    <location>
        <begin position="180"/>
        <end position="202"/>
    </location>
</feature>
<sequence length="213" mass="25168">MEVKTLLYDVEVVNKNSKYRIIKYNDEYLMIDLVSTWLTLFLPMMNWLIPKKYVKISKKEFDDLNIVKPTKNRAFWSAVGGSVLFGVTFRKYTHLLDVQLEKSLVITICFITFLSILIFFMKLNQKLKLKVFNKNKEHKEKVMLLPTFKHFCFVIFSYLFSGFFSIMSLCMLITLDSQNIIVFIAWIIMTMLFFLVNMASIGNKNVHVILKKH</sequence>
<name>A0A6A9GRX4_STAAU</name>
<feature type="transmembrane region" description="Helical" evidence="1">
    <location>
        <begin position="151"/>
        <end position="174"/>
    </location>
</feature>